<evidence type="ECO:0000256" key="3">
    <source>
        <dbReference type="PROSITE-ProRule" id="PRU00023"/>
    </source>
</evidence>
<organism evidence="5 6">
    <name type="scientific">Parachitinimonas caeni</name>
    <dbReference type="NCBI Taxonomy" id="3031301"/>
    <lineage>
        <taxon>Bacteria</taxon>
        <taxon>Pseudomonadati</taxon>
        <taxon>Pseudomonadota</taxon>
        <taxon>Betaproteobacteria</taxon>
        <taxon>Neisseriales</taxon>
        <taxon>Chitinibacteraceae</taxon>
        <taxon>Parachitinimonas</taxon>
    </lineage>
</organism>
<dbReference type="InterPro" id="IPR036770">
    <property type="entry name" value="Ankyrin_rpt-contain_sf"/>
</dbReference>
<reference evidence="5" key="1">
    <citation type="submission" date="2023-03" db="EMBL/GenBank/DDBJ databases">
        <title>Chitinimonas shenzhenensis gen. nov., sp. nov., a novel member of family Burkholderiaceae isolated from activated sludge collected in Shen Zhen, China.</title>
        <authorList>
            <person name="Wang X."/>
        </authorList>
    </citation>
    <scope>NUCLEOTIDE SEQUENCE</scope>
    <source>
        <strain evidence="5">DQS-5</strain>
    </source>
</reference>
<accession>A0ABT7DV30</accession>
<gene>
    <name evidence="5" type="ORF">PZA18_02655</name>
</gene>
<keyword evidence="2 3" id="KW-0040">ANK repeat</keyword>
<evidence type="ECO:0000256" key="2">
    <source>
        <dbReference type="ARBA" id="ARBA00023043"/>
    </source>
</evidence>
<proteinExistence type="predicted"/>
<dbReference type="InterPro" id="IPR002110">
    <property type="entry name" value="Ankyrin_rpt"/>
</dbReference>
<dbReference type="Proteomes" id="UP001172778">
    <property type="component" value="Unassembled WGS sequence"/>
</dbReference>
<dbReference type="SMART" id="SM00248">
    <property type="entry name" value="ANK"/>
    <property type="match status" value="3"/>
</dbReference>
<comment type="caution">
    <text evidence="5">The sequence shown here is derived from an EMBL/GenBank/DDBJ whole genome shotgun (WGS) entry which is preliminary data.</text>
</comment>
<dbReference type="InterPro" id="IPR050776">
    <property type="entry name" value="Ank_Repeat/CDKN_Inhibitor"/>
</dbReference>
<evidence type="ECO:0000313" key="6">
    <source>
        <dbReference type="Proteomes" id="UP001172778"/>
    </source>
</evidence>
<evidence type="ECO:0000256" key="1">
    <source>
        <dbReference type="ARBA" id="ARBA00022737"/>
    </source>
</evidence>
<dbReference type="PROSITE" id="PS50297">
    <property type="entry name" value="ANK_REP_REGION"/>
    <property type="match status" value="2"/>
</dbReference>
<keyword evidence="6" id="KW-1185">Reference proteome</keyword>
<protein>
    <submittedName>
        <fullName evidence="5">Ankyrin repeat domain-containing protein</fullName>
    </submittedName>
</protein>
<evidence type="ECO:0000256" key="4">
    <source>
        <dbReference type="SAM" id="MobiDB-lite"/>
    </source>
</evidence>
<feature type="repeat" description="ANK" evidence="3">
    <location>
        <begin position="123"/>
        <end position="155"/>
    </location>
</feature>
<sequence>MNELQSQPVQEEHPLSPFFSDEPSRLFASLVWQRQTEQAQDLVQRGIPLNKVDPSGFCFLTFFMHLRDIESFQRLLDWGASPDLTSVEMAGMTPLMLSVGIPEPEFLEACIAARGDVNRLNEDGDSALILAAAGGNETAVRLLLAHGANVNQQGAMKTTALHEAAKEGYRSIVDLLQAAGANADLKDEYDETARQLLAA</sequence>
<keyword evidence="1" id="KW-0677">Repeat</keyword>
<name>A0ABT7DV30_9NEIS</name>
<dbReference type="PANTHER" id="PTHR24201">
    <property type="entry name" value="ANK_REP_REGION DOMAIN-CONTAINING PROTEIN"/>
    <property type="match status" value="1"/>
</dbReference>
<dbReference type="SUPFAM" id="SSF48403">
    <property type="entry name" value="Ankyrin repeat"/>
    <property type="match status" value="1"/>
</dbReference>
<dbReference type="Pfam" id="PF12796">
    <property type="entry name" value="Ank_2"/>
    <property type="match status" value="1"/>
</dbReference>
<dbReference type="RefSeq" id="WP_284099235.1">
    <property type="nucleotide sequence ID" value="NZ_JARRAF010000002.1"/>
</dbReference>
<dbReference type="PANTHER" id="PTHR24201:SF15">
    <property type="entry name" value="ANKYRIN REPEAT DOMAIN-CONTAINING PROTEIN 66"/>
    <property type="match status" value="1"/>
</dbReference>
<dbReference type="Gene3D" id="1.25.40.20">
    <property type="entry name" value="Ankyrin repeat-containing domain"/>
    <property type="match status" value="1"/>
</dbReference>
<feature type="repeat" description="ANK" evidence="3">
    <location>
        <begin position="156"/>
        <end position="188"/>
    </location>
</feature>
<evidence type="ECO:0000313" key="5">
    <source>
        <dbReference type="EMBL" id="MDK2122948.1"/>
    </source>
</evidence>
<dbReference type="PROSITE" id="PS50088">
    <property type="entry name" value="ANK_REPEAT"/>
    <property type="match status" value="2"/>
</dbReference>
<dbReference type="EMBL" id="JARRAF010000002">
    <property type="protein sequence ID" value="MDK2122948.1"/>
    <property type="molecule type" value="Genomic_DNA"/>
</dbReference>
<feature type="region of interest" description="Disordered" evidence="4">
    <location>
        <begin position="1"/>
        <end position="20"/>
    </location>
</feature>